<feature type="compositionally biased region" description="Pro residues" evidence="1">
    <location>
        <begin position="86"/>
        <end position="95"/>
    </location>
</feature>
<protein>
    <submittedName>
        <fullName evidence="2">Uncharacterized protein</fullName>
    </submittedName>
</protein>
<feature type="compositionally biased region" description="Low complexity" evidence="1">
    <location>
        <begin position="74"/>
        <end position="85"/>
    </location>
</feature>
<dbReference type="EMBL" id="AP027041">
    <property type="protein sequence ID" value="BDU17533.1"/>
    <property type="molecule type" value="Genomic_DNA"/>
</dbReference>
<keyword evidence="3" id="KW-1185">Reference proteome</keyword>
<feature type="region of interest" description="Disordered" evidence="1">
    <location>
        <begin position="1"/>
        <end position="22"/>
    </location>
</feature>
<name>A0ABM8DG38_9GAMM</name>
<evidence type="ECO:0000313" key="2">
    <source>
        <dbReference type="EMBL" id="BDU17533.1"/>
    </source>
</evidence>
<accession>A0ABM8DG38</accession>
<gene>
    <name evidence="2" type="ORF">LA521A_27340</name>
</gene>
<feature type="compositionally biased region" description="Basic and acidic residues" evidence="1">
    <location>
        <begin position="61"/>
        <end position="73"/>
    </location>
</feature>
<reference evidence="2 3" key="1">
    <citation type="journal article" date="2023" name="Int. J. Syst. Evol. Microbiol.">
        <title>Physiological and genomic analyses of cobalamin (vitamin B12)-auxotrophy of Lysobacter auxotrophicus sp. nov., a methionine-auxotrophic chitinolytic bacterium isolated from chitin-treated soil.</title>
        <authorList>
            <person name="Saito A."/>
            <person name="Dohra H."/>
            <person name="Hamada M."/>
            <person name="Moriuchi R."/>
            <person name="Kotsuchibashi Y."/>
            <person name="Mori K."/>
        </authorList>
    </citation>
    <scope>NUCLEOTIDE SEQUENCE [LARGE SCALE GENOMIC DNA]</scope>
    <source>
        <strain evidence="2 3">5-21a</strain>
    </source>
</reference>
<dbReference type="RefSeq" id="WP_281779460.1">
    <property type="nucleotide sequence ID" value="NZ_AP027041.1"/>
</dbReference>
<evidence type="ECO:0000256" key="1">
    <source>
        <dbReference type="SAM" id="MobiDB-lite"/>
    </source>
</evidence>
<evidence type="ECO:0000313" key="3">
    <source>
        <dbReference type="Proteomes" id="UP001317822"/>
    </source>
</evidence>
<proteinExistence type="predicted"/>
<feature type="region of interest" description="Disordered" evidence="1">
    <location>
        <begin position="60"/>
        <end position="95"/>
    </location>
</feature>
<sequence length="95" mass="9753">MKTALEGQPHGGALKRTKSTPVPIEGRDMLQLLQDVALGVVDATGLQVKAAIAAVQYTHAKKGEGGKKEEKKAAAGAVAGGRFAPTAPPPRTRAN</sequence>
<dbReference type="Proteomes" id="UP001317822">
    <property type="component" value="Chromosome"/>
</dbReference>
<organism evidence="2 3">
    <name type="scientific">Lysobacter auxotrophicus</name>
    <dbReference type="NCBI Taxonomy" id="2992573"/>
    <lineage>
        <taxon>Bacteria</taxon>
        <taxon>Pseudomonadati</taxon>
        <taxon>Pseudomonadota</taxon>
        <taxon>Gammaproteobacteria</taxon>
        <taxon>Lysobacterales</taxon>
        <taxon>Lysobacteraceae</taxon>
        <taxon>Lysobacter</taxon>
    </lineage>
</organism>